<dbReference type="SUPFAM" id="SSF53474">
    <property type="entry name" value="alpha/beta-Hydrolases"/>
    <property type="match status" value="1"/>
</dbReference>
<evidence type="ECO:0000313" key="10">
    <source>
        <dbReference type="Proteomes" id="UP000215771"/>
    </source>
</evidence>
<evidence type="ECO:0000256" key="4">
    <source>
        <dbReference type="ARBA" id="ARBA00022729"/>
    </source>
</evidence>
<keyword evidence="3" id="KW-0858">Xylan degradation</keyword>
<sequence>MSAAALTTALALSTAVAFSEEDGFPAVASADTPAESRPQDASVGVLPATNASLAKELLKSPPRGLNGAFPQLPGVDPVVAQRIGVLIALIAVLGVALPIVGTEGSSKNAAPDGDYEGGGSLRRRTVQAGGRTREFNVVLPAHYHQGDAYPVIIAFGGWQHSAERSREYMRLESVARDAIIIYAQGINNAWGGAPYADTTVDNDIDFVRAAIDDVATNFGGERDHVAAIGLSNGGGMAAALACHAPELVKAVASAAGAYYDPTVSNCTSGDVATLLLHGTNDDVVGYFGGTRHGAHFQPVDRVFATFGRKNGCSTQLIETPGAFSTSFEPTSCLTPTRLERVDGGGHTWFTNPDATTESVNFVLNEL</sequence>
<evidence type="ECO:0000256" key="2">
    <source>
        <dbReference type="ARBA" id="ARBA00022525"/>
    </source>
</evidence>
<evidence type="ECO:0000256" key="5">
    <source>
        <dbReference type="ARBA" id="ARBA00022801"/>
    </source>
</evidence>
<evidence type="ECO:0000313" key="9">
    <source>
        <dbReference type="EMBL" id="PAJ70997.1"/>
    </source>
</evidence>
<dbReference type="Pfam" id="PF00756">
    <property type="entry name" value="Esterase"/>
    <property type="match status" value="1"/>
</dbReference>
<evidence type="ECO:0000256" key="3">
    <source>
        <dbReference type="ARBA" id="ARBA00022651"/>
    </source>
</evidence>
<keyword evidence="2" id="KW-0964">Secreted</keyword>
<evidence type="ECO:0000256" key="1">
    <source>
        <dbReference type="ARBA" id="ARBA00004613"/>
    </source>
</evidence>
<dbReference type="PANTHER" id="PTHR38050:SF2">
    <property type="entry name" value="FERULOYL ESTERASE C-RELATED"/>
    <property type="match status" value="1"/>
</dbReference>
<comment type="subcellular location">
    <subcellularLocation>
        <location evidence="1">Secreted</location>
    </subcellularLocation>
</comment>
<reference evidence="9 10" key="1">
    <citation type="submission" date="2017-08" db="EMBL/GenBank/DDBJ databases">
        <authorList>
            <person name="de Groot N.N."/>
        </authorList>
    </citation>
    <scope>NUCLEOTIDE SEQUENCE [LARGE SCALE GENOMIC DNA]</scope>
    <source>
        <strain evidence="9 10">NBT06-6</strain>
    </source>
</reference>
<name>A0A269PFT5_9CORY</name>
<keyword evidence="4 8" id="KW-0732">Signal</keyword>
<proteinExistence type="predicted"/>
<keyword evidence="6" id="KW-0119">Carbohydrate metabolism</keyword>
<accession>A0A269PFT5</accession>
<evidence type="ECO:0000256" key="6">
    <source>
        <dbReference type="ARBA" id="ARBA00023277"/>
    </source>
</evidence>
<dbReference type="GO" id="GO:0005576">
    <property type="term" value="C:extracellular region"/>
    <property type="evidence" value="ECO:0007669"/>
    <property type="project" value="UniProtKB-SubCell"/>
</dbReference>
<comment type="caution">
    <text evidence="9">The sequence shown here is derived from an EMBL/GenBank/DDBJ whole genome shotgun (WGS) entry which is preliminary data.</text>
</comment>
<dbReference type="GO" id="GO:0045493">
    <property type="term" value="P:xylan catabolic process"/>
    <property type="evidence" value="ECO:0007669"/>
    <property type="project" value="UniProtKB-KW"/>
</dbReference>
<protein>
    <recommendedName>
        <fullName evidence="11">Polyhydroxybutyrate depolymerase</fullName>
    </recommendedName>
</protein>
<keyword evidence="7" id="KW-0624">Polysaccharide degradation</keyword>
<dbReference type="EMBL" id="NQMQ01000002">
    <property type="protein sequence ID" value="PAJ70997.1"/>
    <property type="molecule type" value="Genomic_DNA"/>
</dbReference>
<keyword evidence="5" id="KW-0378">Hydrolase</keyword>
<dbReference type="Proteomes" id="UP000215771">
    <property type="component" value="Unassembled WGS sequence"/>
</dbReference>
<dbReference type="InterPro" id="IPR043595">
    <property type="entry name" value="FaeB/C/D"/>
</dbReference>
<organism evidence="9 10">
    <name type="scientific">Corynebacterium hadale</name>
    <dbReference type="NCBI Taxonomy" id="2026255"/>
    <lineage>
        <taxon>Bacteria</taxon>
        <taxon>Bacillati</taxon>
        <taxon>Actinomycetota</taxon>
        <taxon>Actinomycetes</taxon>
        <taxon>Mycobacteriales</taxon>
        <taxon>Corynebacteriaceae</taxon>
        <taxon>Corynebacterium</taxon>
    </lineage>
</organism>
<dbReference type="Gene3D" id="3.40.50.1820">
    <property type="entry name" value="alpha/beta hydrolase"/>
    <property type="match status" value="1"/>
</dbReference>
<dbReference type="GO" id="GO:0030600">
    <property type="term" value="F:feruloyl esterase activity"/>
    <property type="evidence" value="ECO:0007669"/>
    <property type="project" value="InterPro"/>
</dbReference>
<evidence type="ECO:0000256" key="7">
    <source>
        <dbReference type="ARBA" id="ARBA00023326"/>
    </source>
</evidence>
<dbReference type="InterPro" id="IPR000801">
    <property type="entry name" value="Esterase-like"/>
</dbReference>
<evidence type="ECO:0000256" key="8">
    <source>
        <dbReference type="SAM" id="SignalP"/>
    </source>
</evidence>
<feature type="chain" id="PRO_5038574614" description="Polyhydroxybutyrate depolymerase" evidence="8">
    <location>
        <begin position="20"/>
        <end position="366"/>
    </location>
</feature>
<feature type="signal peptide" evidence="8">
    <location>
        <begin position="1"/>
        <end position="19"/>
    </location>
</feature>
<gene>
    <name evidence="9" type="ORF">CIG21_02135</name>
</gene>
<dbReference type="AlphaFoldDB" id="A0A269PFT5"/>
<dbReference type="PANTHER" id="PTHR38050">
    <property type="match status" value="1"/>
</dbReference>
<evidence type="ECO:0008006" key="11">
    <source>
        <dbReference type="Google" id="ProtNLM"/>
    </source>
</evidence>
<dbReference type="InterPro" id="IPR029058">
    <property type="entry name" value="AB_hydrolase_fold"/>
</dbReference>